<evidence type="ECO:0000313" key="2">
    <source>
        <dbReference type="Proteomes" id="UP000063964"/>
    </source>
</evidence>
<keyword evidence="2" id="KW-1185">Reference proteome</keyword>
<dbReference type="Gene3D" id="3.10.20.30">
    <property type="match status" value="1"/>
</dbReference>
<dbReference type="InterPro" id="IPR003749">
    <property type="entry name" value="ThiS/MoaD-like"/>
</dbReference>
<dbReference type="SUPFAM" id="SSF54285">
    <property type="entry name" value="MoaD/ThiS"/>
    <property type="match status" value="1"/>
</dbReference>
<proteinExistence type="predicted"/>
<reference evidence="2" key="1">
    <citation type="submission" date="2016-02" db="EMBL/GenBank/DDBJ databases">
        <authorList>
            <person name="Holder M.E."/>
            <person name="Ajami N.J."/>
            <person name="Petrosino J.F."/>
        </authorList>
    </citation>
    <scope>NUCLEOTIDE SEQUENCE [LARGE SCALE GENOMIC DNA]</scope>
    <source>
        <strain evidence="2">DSM 12838</strain>
    </source>
</reference>
<dbReference type="PANTHER" id="PTHR34472">
    <property type="entry name" value="SULFUR CARRIER PROTEIN THIS"/>
    <property type="match status" value="1"/>
</dbReference>
<dbReference type="CDD" id="cd00565">
    <property type="entry name" value="Ubl_ThiS"/>
    <property type="match status" value="1"/>
</dbReference>
<dbReference type="PANTHER" id="PTHR34472:SF1">
    <property type="entry name" value="SULFUR CARRIER PROTEIN THIS"/>
    <property type="match status" value="1"/>
</dbReference>
<dbReference type="Proteomes" id="UP000063964">
    <property type="component" value="Chromosome"/>
</dbReference>
<sequence length="65" mass="6734">MLVTVNGREQEIAAQTLHSLILSLDLDPSVVVAELNGSVIPGAEFTATTLHDGDTLELLSFVGGG</sequence>
<dbReference type="RefSeq" id="WP_066606855.1">
    <property type="nucleotide sequence ID" value="NZ_CP014230.1"/>
</dbReference>
<dbReference type="InterPro" id="IPR012675">
    <property type="entry name" value="Beta-grasp_dom_sf"/>
</dbReference>
<dbReference type="NCBIfam" id="TIGR01683">
    <property type="entry name" value="thiS"/>
    <property type="match status" value="1"/>
</dbReference>
<dbReference type="InterPro" id="IPR016155">
    <property type="entry name" value="Mopterin_synth/thiamin_S_b"/>
</dbReference>
<name>A0A0X8JR09_9BACT</name>
<dbReference type="STRING" id="888061.AXF15_10065"/>
<accession>A0A0X8JR09</accession>
<dbReference type="KEGG" id="doa:AXF15_10065"/>
<dbReference type="OrthoDB" id="197113at2"/>
<gene>
    <name evidence="1" type="ORF">AXF15_10065</name>
</gene>
<evidence type="ECO:0000313" key="1">
    <source>
        <dbReference type="EMBL" id="AMD93407.1"/>
    </source>
</evidence>
<dbReference type="Pfam" id="PF02597">
    <property type="entry name" value="ThiS"/>
    <property type="match status" value="1"/>
</dbReference>
<protein>
    <submittedName>
        <fullName evidence="1">Thiamin biosynthesis protein</fullName>
    </submittedName>
</protein>
<dbReference type="InterPro" id="IPR010035">
    <property type="entry name" value="Thi_S"/>
</dbReference>
<dbReference type="AlphaFoldDB" id="A0A0X8JR09"/>
<dbReference type="EMBL" id="CP014230">
    <property type="protein sequence ID" value="AMD93407.1"/>
    <property type="molecule type" value="Genomic_DNA"/>
</dbReference>
<organism evidence="1 2">
    <name type="scientific">Desulfomicrobium orale DSM 12838</name>
    <dbReference type="NCBI Taxonomy" id="888061"/>
    <lineage>
        <taxon>Bacteria</taxon>
        <taxon>Pseudomonadati</taxon>
        <taxon>Thermodesulfobacteriota</taxon>
        <taxon>Desulfovibrionia</taxon>
        <taxon>Desulfovibrionales</taxon>
        <taxon>Desulfomicrobiaceae</taxon>
        <taxon>Desulfomicrobium</taxon>
    </lineage>
</organism>